<dbReference type="Proteomes" id="UP001345963">
    <property type="component" value="Unassembled WGS sequence"/>
</dbReference>
<dbReference type="EMBL" id="JAHUTI010012673">
    <property type="protein sequence ID" value="MED6236739.1"/>
    <property type="molecule type" value="Genomic_DNA"/>
</dbReference>
<protein>
    <submittedName>
        <fullName evidence="1">Uncharacterized protein</fullName>
    </submittedName>
</protein>
<keyword evidence="2" id="KW-1185">Reference proteome</keyword>
<proteinExistence type="predicted"/>
<comment type="caution">
    <text evidence="1">The sequence shown here is derived from an EMBL/GenBank/DDBJ whole genome shotgun (WGS) entry which is preliminary data.</text>
</comment>
<reference evidence="1 2" key="1">
    <citation type="submission" date="2021-07" db="EMBL/GenBank/DDBJ databases">
        <authorList>
            <person name="Palmer J.M."/>
        </authorList>
    </citation>
    <scope>NUCLEOTIDE SEQUENCE [LARGE SCALE GENOMIC DNA]</scope>
    <source>
        <strain evidence="1 2">AT_MEX2019</strain>
        <tissue evidence="1">Muscle</tissue>
    </source>
</reference>
<evidence type="ECO:0000313" key="2">
    <source>
        <dbReference type="Proteomes" id="UP001345963"/>
    </source>
</evidence>
<accession>A0ABU7AGX4</accession>
<name>A0ABU7AGX4_9TELE</name>
<evidence type="ECO:0000313" key="1">
    <source>
        <dbReference type="EMBL" id="MED6236739.1"/>
    </source>
</evidence>
<gene>
    <name evidence="1" type="ORF">ATANTOWER_013489</name>
</gene>
<sequence>MINLPYVLICKNQVLAVKRPIVTLEELQTSTAQVGKSVNRSTISQVLHISSKSQEKSLHSKKAIISSICSLPQGDMAKMKDGPLFRGDQNRSFDLLARSYIW</sequence>
<organism evidence="1 2">
    <name type="scientific">Ataeniobius toweri</name>
    <dbReference type="NCBI Taxonomy" id="208326"/>
    <lineage>
        <taxon>Eukaryota</taxon>
        <taxon>Metazoa</taxon>
        <taxon>Chordata</taxon>
        <taxon>Craniata</taxon>
        <taxon>Vertebrata</taxon>
        <taxon>Euteleostomi</taxon>
        <taxon>Actinopterygii</taxon>
        <taxon>Neopterygii</taxon>
        <taxon>Teleostei</taxon>
        <taxon>Neoteleostei</taxon>
        <taxon>Acanthomorphata</taxon>
        <taxon>Ovalentaria</taxon>
        <taxon>Atherinomorphae</taxon>
        <taxon>Cyprinodontiformes</taxon>
        <taxon>Goodeidae</taxon>
        <taxon>Ataeniobius</taxon>
    </lineage>
</organism>